<dbReference type="OrthoDB" id="6999740at2"/>
<dbReference type="RefSeq" id="WP_146425052.1">
    <property type="nucleotide sequence ID" value="NZ_VFIP01000004.1"/>
</dbReference>
<proteinExistence type="predicted"/>
<evidence type="ECO:0000313" key="2">
    <source>
        <dbReference type="Proteomes" id="UP000317901"/>
    </source>
</evidence>
<evidence type="ECO:0000313" key="1">
    <source>
        <dbReference type="EMBL" id="TWS00053.1"/>
    </source>
</evidence>
<name>A0A5C5Q2T6_9PSED</name>
<accession>A0A5C5Q2T6</accession>
<reference evidence="1 2" key="1">
    <citation type="submission" date="2019-06" db="EMBL/GenBank/DDBJ databases">
        <title>Pseudomonas bimorpha sp. nov. isolated from bovine raw milk and skim milk concentrate.</title>
        <authorList>
            <person name="Hofmann K."/>
            <person name="Huptas C."/>
            <person name="Doll E."/>
            <person name="Scherer S."/>
            <person name="Wenning M."/>
        </authorList>
    </citation>
    <scope>NUCLEOTIDE SEQUENCE [LARGE SCALE GENOMIC DNA]</scope>
    <source>
        <strain evidence="1 2">DSM 108990</strain>
    </source>
</reference>
<gene>
    <name evidence="1" type="ORF">FJD37_03595</name>
</gene>
<sequence>MSAAIDYLTLRGLSARKKGNRVVISPRALVTDEVQKYVRAHRLELLAELSANDGIARSLHWLVVRDGKPLCTMIGEPITRTEALEVVRLRWPDADLA</sequence>
<dbReference type="Proteomes" id="UP000317901">
    <property type="component" value="Unassembled WGS sequence"/>
</dbReference>
<dbReference type="EMBL" id="VFIP01000004">
    <property type="protein sequence ID" value="TWS00053.1"/>
    <property type="molecule type" value="Genomic_DNA"/>
</dbReference>
<dbReference type="AlphaFoldDB" id="A0A5C5Q2T6"/>
<protein>
    <recommendedName>
        <fullName evidence="3">TubC N-terminal docking domain-containing protein</fullName>
    </recommendedName>
</protein>
<comment type="caution">
    <text evidence="1">The sequence shown here is derived from an EMBL/GenBank/DDBJ whole genome shotgun (WGS) entry which is preliminary data.</text>
</comment>
<evidence type="ECO:0008006" key="3">
    <source>
        <dbReference type="Google" id="ProtNLM"/>
    </source>
</evidence>
<organism evidence="1 2">
    <name type="scientific">Pseudomonas saxonica</name>
    <dbReference type="NCBI Taxonomy" id="2600598"/>
    <lineage>
        <taxon>Bacteria</taxon>
        <taxon>Pseudomonadati</taxon>
        <taxon>Pseudomonadota</taxon>
        <taxon>Gammaproteobacteria</taxon>
        <taxon>Pseudomonadales</taxon>
        <taxon>Pseudomonadaceae</taxon>
        <taxon>Pseudomonas</taxon>
    </lineage>
</organism>